<gene>
    <name evidence="1" type="ORF">DW070_17260</name>
</gene>
<name>A0A3E2TAJ3_9FIRM</name>
<dbReference type="InterPro" id="IPR000801">
    <property type="entry name" value="Esterase-like"/>
</dbReference>
<dbReference type="Gene3D" id="3.40.50.1820">
    <property type="entry name" value="alpha/beta hydrolase"/>
    <property type="match status" value="1"/>
</dbReference>
<dbReference type="GO" id="GO:0016787">
    <property type="term" value="F:hydrolase activity"/>
    <property type="evidence" value="ECO:0007669"/>
    <property type="project" value="UniProtKB-KW"/>
</dbReference>
<comment type="caution">
    <text evidence="1">The sequence shown here is derived from an EMBL/GenBank/DDBJ whole genome shotgun (WGS) entry which is preliminary data.</text>
</comment>
<evidence type="ECO:0000313" key="1">
    <source>
        <dbReference type="EMBL" id="RGB71562.1"/>
    </source>
</evidence>
<dbReference type="Proteomes" id="UP000260773">
    <property type="component" value="Unassembled WGS sequence"/>
</dbReference>
<dbReference type="RefSeq" id="WP_015513143.1">
    <property type="nucleotide sequence ID" value="NZ_JAMXUZ010000001.1"/>
</dbReference>
<sequence length="260" mass="30085">MVIKEMVHITPYHLDRMLHIYLPDDYEESEARYPVMYMYDGHNLFYNEDATYGKSWGLQEFMRQWENQLIIVGIECNHEGNKRLEEFSPYDFKDFDGQRIHGTGKVFMQWVVDELKPLIDTHFRTKPEREYTGIGGSSMGGLMAYYTVVAHNDVFSKAACISSAVGFCYDAMREELTSAGPLLPDTRVYMSWGSKESGRKPGLVKYTCTNLEFSHLLVERGAVTYPYLQAFGGHCEADWEKQNAIYMPFLWNGVFEDGME</sequence>
<dbReference type="EMBL" id="QVEP01000098">
    <property type="protein sequence ID" value="RGB71562.1"/>
    <property type="molecule type" value="Genomic_DNA"/>
</dbReference>
<dbReference type="PANTHER" id="PTHR48098:SF6">
    <property type="entry name" value="FERRI-BACILLIBACTIN ESTERASE BESA"/>
    <property type="match status" value="1"/>
</dbReference>
<reference evidence="1 2" key="1">
    <citation type="submission" date="2018-08" db="EMBL/GenBank/DDBJ databases">
        <title>A genome reference for cultivated species of the human gut microbiota.</title>
        <authorList>
            <person name="Zou Y."/>
            <person name="Xue W."/>
            <person name="Luo G."/>
        </authorList>
    </citation>
    <scope>NUCLEOTIDE SEQUENCE [LARGE SCALE GENOMIC DNA]</scope>
    <source>
        <strain evidence="1 2">AF45-17</strain>
    </source>
</reference>
<protein>
    <submittedName>
        <fullName evidence="1">Alpha/beta hydrolase</fullName>
    </submittedName>
</protein>
<evidence type="ECO:0000313" key="2">
    <source>
        <dbReference type="Proteomes" id="UP000260773"/>
    </source>
</evidence>
<dbReference type="InterPro" id="IPR050583">
    <property type="entry name" value="Mycobacterial_A85_antigen"/>
</dbReference>
<dbReference type="AlphaFoldDB" id="A0A3E2TAJ3"/>
<accession>A0A3E2TAJ3</accession>
<dbReference type="SUPFAM" id="SSF53474">
    <property type="entry name" value="alpha/beta-Hydrolases"/>
    <property type="match status" value="1"/>
</dbReference>
<keyword evidence="1" id="KW-0378">Hydrolase</keyword>
<organism evidence="1 2">
    <name type="scientific">Coprococcus catus</name>
    <dbReference type="NCBI Taxonomy" id="116085"/>
    <lineage>
        <taxon>Bacteria</taxon>
        <taxon>Bacillati</taxon>
        <taxon>Bacillota</taxon>
        <taxon>Clostridia</taxon>
        <taxon>Lachnospirales</taxon>
        <taxon>Lachnospiraceae</taxon>
        <taxon>Coprococcus</taxon>
    </lineage>
</organism>
<dbReference type="PANTHER" id="PTHR48098">
    <property type="entry name" value="ENTEROCHELIN ESTERASE-RELATED"/>
    <property type="match status" value="1"/>
</dbReference>
<dbReference type="Pfam" id="PF00756">
    <property type="entry name" value="Esterase"/>
    <property type="match status" value="1"/>
</dbReference>
<proteinExistence type="predicted"/>
<dbReference type="InterPro" id="IPR029058">
    <property type="entry name" value="AB_hydrolase_fold"/>
</dbReference>